<gene>
    <name evidence="10" type="ORF">METZ01_LOCUS204231</name>
</gene>
<protein>
    <recommendedName>
        <fullName evidence="9">FAD/NAD(P)-binding domain-containing protein</fullName>
    </recommendedName>
</protein>
<keyword evidence="3" id="KW-0285">Flavoprotein</keyword>
<keyword evidence="8" id="KW-0676">Redox-active center</keyword>
<dbReference type="SUPFAM" id="SSF51905">
    <property type="entry name" value="FAD/NAD(P)-binding domain"/>
    <property type="match status" value="1"/>
</dbReference>
<dbReference type="Pfam" id="PF07992">
    <property type="entry name" value="Pyr_redox_2"/>
    <property type="match status" value="1"/>
</dbReference>
<evidence type="ECO:0000259" key="9">
    <source>
        <dbReference type="Pfam" id="PF07992"/>
    </source>
</evidence>
<evidence type="ECO:0000256" key="8">
    <source>
        <dbReference type="ARBA" id="ARBA00023284"/>
    </source>
</evidence>
<sequence length="308" mass="32001">MAEHNVDVLVIGGGPGGYTAAIRSAQLGLEVGLAERDELGGVCLNWGCIPTKSLLHTADVLREAELAAELGLSLGKPKFNLKKVVQRSRDVAAQLSGGVSHLMRKNKISVFKGDATFENKNVVRVGDDTVVADNVIIATGASAKNLSHIKVDGDRIWDARDAMTPAFMPAKLLIIGAGAIGVEFASFYSTMGADVTLVEMMDQILPAEDAEIAEMAKAAFGQSGIVVLTGAAVEVLEKDKSGLTAVIDGHKQQYDAAILSVGVSGNIDSLGLADLGVAVERGFVTVDASQRTTVPGIYAIGDVDGAPC</sequence>
<evidence type="ECO:0000256" key="3">
    <source>
        <dbReference type="ARBA" id="ARBA00022630"/>
    </source>
</evidence>
<proteinExistence type="inferred from homology"/>
<evidence type="ECO:0000256" key="4">
    <source>
        <dbReference type="ARBA" id="ARBA00022827"/>
    </source>
</evidence>
<dbReference type="PROSITE" id="PS00076">
    <property type="entry name" value="PYRIDINE_REDOX_1"/>
    <property type="match status" value="1"/>
</dbReference>
<comment type="cofactor">
    <cofactor evidence="1">
        <name>FAD</name>
        <dbReference type="ChEBI" id="CHEBI:57692"/>
    </cofactor>
</comment>
<evidence type="ECO:0000256" key="6">
    <source>
        <dbReference type="ARBA" id="ARBA00023027"/>
    </source>
</evidence>
<name>A0A382ENF2_9ZZZZ</name>
<keyword evidence="6" id="KW-0520">NAD</keyword>
<feature type="non-terminal residue" evidence="10">
    <location>
        <position position="308"/>
    </location>
</feature>
<evidence type="ECO:0000256" key="5">
    <source>
        <dbReference type="ARBA" id="ARBA00023002"/>
    </source>
</evidence>
<dbReference type="Gene3D" id="3.50.50.60">
    <property type="entry name" value="FAD/NAD(P)-binding domain"/>
    <property type="match status" value="2"/>
</dbReference>
<dbReference type="PANTHER" id="PTHR22912:SF217">
    <property type="entry name" value="DIHYDROLIPOYL DEHYDROGENASE"/>
    <property type="match status" value="1"/>
</dbReference>
<dbReference type="EMBL" id="UINC01045072">
    <property type="protein sequence ID" value="SVB51377.1"/>
    <property type="molecule type" value="Genomic_DNA"/>
</dbReference>
<dbReference type="InterPro" id="IPR036188">
    <property type="entry name" value="FAD/NAD-bd_sf"/>
</dbReference>
<evidence type="ECO:0000256" key="2">
    <source>
        <dbReference type="ARBA" id="ARBA00007532"/>
    </source>
</evidence>
<dbReference type="GO" id="GO:0006103">
    <property type="term" value="P:2-oxoglutarate metabolic process"/>
    <property type="evidence" value="ECO:0007669"/>
    <property type="project" value="TreeGrafter"/>
</dbReference>
<keyword evidence="5" id="KW-0560">Oxidoreductase</keyword>
<dbReference type="PANTHER" id="PTHR22912">
    <property type="entry name" value="DISULFIDE OXIDOREDUCTASE"/>
    <property type="match status" value="1"/>
</dbReference>
<dbReference type="PRINTS" id="PR00368">
    <property type="entry name" value="FADPNR"/>
</dbReference>
<evidence type="ECO:0000256" key="7">
    <source>
        <dbReference type="ARBA" id="ARBA00023157"/>
    </source>
</evidence>
<reference evidence="10" key="1">
    <citation type="submission" date="2018-05" db="EMBL/GenBank/DDBJ databases">
        <authorList>
            <person name="Lanie J.A."/>
            <person name="Ng W.-L."/>
            <person name="Kazmierczak K.M."/>
            <person name="Andrzejewski T.M."/>
            <person name="Davidsen T.M."/>
            <person name="Wayne K.J."/>
            <person name="Tettelin H."/>
            <person name="Glass J.I."/>
            <person name="Rusch D."/>
            <person name="Podicherti R."/>
            <person name="Tsui H.-C.T."/>
            <person name="Winkler M.E."/>
        </authorList>
    </citation>
    <scope>NUCLEOTIDE SEQUENCE</scope>
</reference>
<comment type="similarity">
    <text evidence="2">Belongs to the class-I pyridine nucleotide-disulfide oxidoreductase family.</text>
</comment>
<dbReference type="PRINTS" id="PR00411">
    <property type="entry name" value="PNDRDTASEI"/>
</dbReference>
<accession>A0A382ENF2</accession>
<dbReference type="GO" id="GO:0004148">
    <property type="term" value="F:dihydrolipoyl dehydrogenase (NADH) activity"/>
    <property type="evidence" value="ECO:0007669"/>
    <property type="project" value="TreeGrafter"/>
</dbReference>
<organism evidence="10">
    <name type="scientific">marine metagenome</name>
    <dbReference type="NCBI Taxonomy" id="408172"/>
    <lineage>
        <taxon>unclassified sequences</taxon>
        <taxon>metagenomes</taxon>
        <taxon>ecological metagenomes</taxon>
    </lineage>
</organism>
<dbReference type="InterPro" id="IPR012999">
    <property type="entry name" value="Pyr_OxRdtase_I_AS"/>
</dbReference>
<keyword evidence="4" id="KW-0274">FAD</keyword>
<dbReference type="AlphaFoldDB" id="A0A382ENF2"/>
<dbReference type="InterPro" id="IPR050151">
    <property type="entry name" value="Class-I_Pyr_Nuc-Dis_Oxidored"/>
</dbReference>
<evidence type="ECO:0000256" key="1">
    <source>
        <dbReference type="ARBA" id="ARBA00001974"/>
    </source>
</evidence>
<dbReference type="InterPro" id="IPR023753">
    <property type="entry name" value="FAD/NAD-binding_dom"/>
</dbReference>
<feature type="domain" description="FAD/NAD(P)-binding" evidence="9">
    <location>
        <begin position="7"/>
        <end position="303"/>
    </location>
</feature>
<keyword evidence="7" id="KW-1015">Disulfide bond</keyword>
<evidence type="ECO:0000313" key="10">
    <source>
        <dbReference type="EMBL" id="SVB51377.1"/>
    </source>
</evidence>
<dbReference type="GO" id="GO:0050660">
    <property type="term" value="F:flavin adenine dinucleotide binding"/>
    <property type="evidence" value="ECO:0007669"/>
    <property type="project" value="TreeGrafter"/>
</dbReference>